<dbReference type="Pfam" id="PF02870">
    <property type="entry name" value="Methyltransf_1N"/>
    <property type="match status" value="1"/>
</dbReference>
<dbReference type="SUPFAM" id="SSF53155">
    <property type="entry name" value="Methylated DNA-protein cysteine methyltransferase domain"/>
    <property type="match status" value="1"/>
</dbReference>
<dbReference type="PANTHER" id="PTHR10815">
    <property type="entry name" value="METHYLATED-DNA--PROTEIN-CYSTEINE METHYLTRANSFERASE"/>
    <property type="match status" value="1"/>
</dbReference>
<dbReference type="Gene3D" id="1.10.10.10">
    <property type="entry name" value="Winged helix-like DNA-binding domain superfamily/Winged helix DNA-binding domain"/>
    <property type="match status" value="1"/>
</dbReference>
<accession>A0A7W5DNX5</accession>
<comment type="similarity">
    <text evidence="2 9">Belongs to the MGMT family.</text>
</comment>
<evidence type="ECO:0000256" key="3">
    <source>
        <dbReference type="ARBA" id="ARBA00022490"/>
    </source>
</evidence>
<evidence type="ECO:0000256" key="6">
    <source>
        <dbReference type="ARBA" id="ARBA00022763"/>
    </source>
</evidence>
<keyword evidence="5 9" id="KW-0808">Transferase</keyword>
<evidence type="ECO:0000313" key="12">
    <source>
        <dbReference type="EMBL" id="MBB3186090.1"/>
    </source>
</evidence>
<keyword evidence="4 9" id="KW-0489">Methyltransferase</keyword>
<dbReference type="GO" id="GO:0032259">
    <property type="term" value="P:methylation"/>
    <property type="evidence" value="ECO:0007669"/>
    <property type="project" value="UniProtKB-KW"/>
</dbReference>
<comment type="caution">
    <text evidence="12">The sequence shown here is derived from an EMBL/GenBank/DDBJ whole genome shotgun (WGS) entry which is preliminary data.</text>
</comment>
<dbReference type="FunFam" id="1.10.10.10:FF:000214">
    <property type="entry name" value="Methylated-DNA--protein-cysteine methyltransferase"/>
    <property type="match status" value="1"/>
</dbReference>
<dbReference type="PANTHER" id="PTHR10815:SF13">
    <property type="entry name" value="METHYLATED-DNA--PROTEIN-CYSTEINE METHYLTRANSFERASE"/>
    <property type="match status" value="1"/>
</dbReference>
<comment type="catalytic activity">
    <reaction evidence="1 9">
        <text>a 4-O-methyl-thymidine in DNA + L-cysteinyl-[protein] = a thymidine in DNA + S-methyl-L-cysteinyl-[protein]</text>
        <dbReference type="Rhea" id="RHEA:53428"/>
        <dbReference type="Rhea" id="RHEA-COMP:10131"/>
        <dbReference type="Rhea" id="RHEA-COMP:10132"/>
        <dbReference type="Rhea" id="RHEA-COMP:13555"/>
        <dbReference type="Rhea" id="RHEA-COMP:13556"/>
        <dbReference type="ChEBI" id="CHEBI:29950"/>
        <dbReference type="ChEBI" id="CHEBI:82612"/>
        <dbReference type="ChEBI" id="CHEBI:137386"/>
        <dbReference type="ChEBI" id="CHEBI:137387"/>
        <dbReference type="EC" id="2.1.1.63"/>
    </reaction>
</comment>
<evidence type="ECO:0000256" key="1">
    <source>
        <dbReference type="ARBA" id="ARBA00001286"/>
    </source>
</evidence>
<dbReference type="EC" id="2.1.1.63" evidence="9"/>
<dbReference type="InterPro" id="IPR008332">
    <property type="entry name" value="MethylG_MeTrfase_N"/>
</dbReference>
<evidence type="ECO:0000259" key="10">
    <source>
        <dbReference type="Pfam" id="PF01035"/>
    </source>
</evidence>
<keyword evidence="13" id="KW-1185">Reference proteome</keyword>
<dbReference type="Pfam" id="PF01035">
    <property type="entry name" value="DNA_binding_1"/>
    <property type="match status" value="1"/>
</dbReference>
<keyword evidence="6 9" id="KW-0227">DNA damage</keyword>
<reference evidence="12 13" key="1">
    <citation type="submission" date="2020-08" db="EMBL/GenBank/DDBJ databases">
        <title>Genomic Encyclopedia of Type Strains, Phase IV (KMG-IV): sequencing the most valuable type-strain genomes for metagenomic binning, comparative biology and taxonomic classification.</title>
        <authorList>
            <person name="Goeker M."/>
        </authorList>
    </citation>
    <scope>NUCLEOTIDE SEQUENCE [LARGE SCALE GENOMIC DNA]</scope>
    <source>
        <strain evidence="12 13">DSM 27471</strain>
    </source>
</reference>
<dbReference type="PROSITE" id="PS00374">
    <property type="entry name" value="MGMT"/>
    <property type="match status" value="1"/>
</dbReference>
<keyword evidence="3 9" id="KW-0963">Cytoplasm</keyword>
<feature type="domain" description="Methylguanine DNA methyltransferase ribonuclease-like" evidence="11">
    <location>
        <begin position="7"/>
        <end position="65"/>
    </location>
</feature>
<dbReference type="InterPro" id="IPR036388">
    <property type="entry name" value="WH-like_DNA-bd_sf"/>
</dbReference>
<comment type="subcellular location">
    <subcellularLocation>
        <location evidence="9">Cytoplasm</location>
    </subcellularLocation>
</comment>
<proteinExistence type="inferred from homology"/>
<dbReference type="AlphaFoldDB" id="A0A7W5DNX5"/>
<organism evidence="12 13">
    <name type="scientific">Microbacter margulisiae</name>
    <dbReference type="NCBI Taxonomy" id="1350067"/>
    <lineage>
        <taxon>Bacteria</taxon>
        <taxon>Pseudomonadati</taxon>
        <taxon>Bacteroidota</taxon>
        <taxon>Bacteroidia</taxon>
        <taxon>Bacteroidales</taxon>
        <taxon>Porphyromonadaceae</taxon>
        <taxon>Microbacter</taxon>
    </lineage>
</organism>
<name>A0A7W5DNX5_9PORP</name>
<comment type="catalytic activity">
    <reaction evidence="8 9">
        <text>a 6-O-methyl-2'-deoxyguanosine in DNA + L-cysteinyl-[protein] = S-methyl-L-cysteinyl-[protein] + a 2'-deoxyguanosine in DNA</text>
        <dbReference type="Rhea" id="RHEA:24000"/>
        <dbReference type="Rhea" id="RHEA-COMP:10131"/>
        <dbReference type="Rhea" id="RHEA-COMP:10132"/>
        <dbReference type="Rhea" id="RHEA-COMP:11367"/>
        <dbReference type="Rhea" id="RHEA-COMP:11368"/>
        <dbReference type="ChEBI" id="CHEBI:29950"/>
        <dbReference type="ChEBI" id="CHEBI:82612"/>
        <dbReference type="ChEBI" id="CHEBI:85445"/>
        <dbReference type="ChEBI" id="CHEBI:85448"/>
        <dbReference type="EC" id="2.1.1.63"/>
    </reaction>
</comment>
<evidence type="ECO:0000256" key="4">
    <source>
        <dbReference type="ARBA" id="ARBA00022603"/>
    </source>
</evidence>
<dbReference type="Proteomes" id="UP000544222">
    <property type="component" value="Unassembled WGS sequence"/>
</dbReference>
<comment type="function">
    <text evidence="9">Involved in the cellular defense against the biological effects of O6-methylguanine (O6-MeG) and O4-methylthymine (O4-MeT) in DNA. Repairs the methylated nucleobase in DNA by stoichiometrically transferring the methyl group to a cysteine residue in the enzyme. This is a suicide reaction: the enzyme is irreversibly inactivated.</text>
</comment>
<evidence type="ECO:0000313" key="13">
    <source>
        <dbReference type="Proteomes" id="UP000544222"/>
    </source>
</evidence>
<evidence type="ECO:0000256" key="5">
    <source>
        <dbReference type="ARBA" id="ARBA00022679"/>
    </source>
</evidence>
<evidence type="ECO:0000256" key="2">
    <source>
        <dbReference type="ARBA" id="ARBA00008711"/>
    </source>
</evidence>
<dbReference type="InterPro" id="IPR023546">
    <property type="entry name" value="MGMT"/>
</dbReference>
<dbReference type="InterPro" id="IPR014048">
    <property type="entry name" value="MethylDNA_cys_MeTrfase_DNA-bd"/>
</dbReference>
<dbReference type="GO" id="GO:0006307">
    <property type="term" value="P:DNA alkylation repair"/>
    <property type="evidence" value="ECO:0007669"/>
    <property type="project" value="UniProtKB-UniRule"/>
</dbReference>
<feature type="active site" description="Nucleophile; methyl group acceptor" evidence="9">
    <location>
        <position position="121"/>
    </location>
</feature>
<dbReference type="InterPro" id="IPR036631">
    <property type="entry name" value="MGMT_N_sf"/>
</dbReference>
<dbReference type="InterPro" id="IPR036217">
    <property type="entry name" value="MethylDNA_cys_MeTrfase_DNAb"/>
</dbReference>
<evidence type="ECO:0000256" key="8">
    <source>
        <dbReference type="ARBA" id="ARBA00049348"/>
    </source>
</evidence>
<comment type="miscellaneous">
    <text evidence="9">This enzyme catalyzes only one turnover and therefore is not strictly catalytic. According to one definition, an enzyme is a biocatalyst that acts repeatedly and over many reaction cycles.</text>
</comment>
<feature type="domain" description="Methylated-DNA-[protein]-cysteine S-methyltransferase DNA binding" evidence="10">
    <location>
        <begin position="70"/>
        <end position="149"/>
    </location>
</feature>
<keyword evidence="7 9" id="KW-0234">DNA repair</keyword>
<protein>
    <recommendedName>
        <fullName evidence="9">Methylated-DNA--protein-cysteine methyltransferase</fullName>
        <ecNumber evidence="9">2.1.1.63</ecNumber>
    </recommendedName>
    <alternativeName>
        <fullName evidence="9">6-O-methylguanine-DNA methyltransferase</fullName>
        <shortName evidence="9">MGMT</shortName>
    </alternativeName>
    <alternativeName>
        <fullName evidence="9">O-6-methylguanine-DNA-alkyltransferase</fullName>
    </alternativeName>
</protein>
<dbReference type="HAMAP" id="MF_00772">
    <property type="entry name" value="OGT"/>
    <property type="match status" value="1"/>
</dbReference>
<evidence type="ECO:0000259" key="11">
    <source>
        <dbReference type="Pfam" id="PF02870"/>
    </source>
</evidence>
<dbReference type="CDD" id="cd06445">
    <property type="entry name" value="ATase"/>
    <property type="match status" value="1"/>
</dbReference>
<dbReference type="GO" id="GO:0005737">
    <property type="term" value="C:cytoplasm"/>
    <property type="evidence" value="ECO:0007669"/>
    <property type="project" value="UniProtKB-SubCell"/>
</dbReference>
<evidence type="ECO:0000256" key="7">
    <source>
        <dbReference type="ARBA" id="ARBA00023204"/>
    </source>
</evidence>
<dbReference type="NCBIfam" id="TIGR00589">
    <property type="entry name" value="ogt"/>
    <property type="match status" value="1"/>
</dbReference>
<dbReference type="Gene3D" id="3.30.160.70">
    <property type="entry name" value="Methylated DNA-protein cysteine methyltransferase domain"/>
    <property type="match status" value="1"/>
</dbReference>
<dbReference type="EMBL" id="JACHYB010000001">
    <property type="protein sequence ID" value="MBB3186090.1"/>
    <property type="molecule type" value="Genomic_DNA"/>
</dbReference>
<dbReference type="RefSeq" id="WP_183412034.1">
    <property type="nucleotide sequence ID" value="NZ_JACHYB010000001.1"/>
</dbReference>
<dbReference type="GO" id="GO:0003908">
    <property type="term" value="F:methylated-DNA-[protein]-cysteine S-methyltransferase activity"/>
    <property type="evidence" value="ECO:0007669"/>
    <property type="project" value="UniProtKB-UniRule"/>
</dbReference>
<dbReference type="InterPro" id="IPR001497">
    <property type="entry name" value="MethylDNA_cys_MeTrfase_AS"/>
</dbReference>
<gene>
    <name evidence="12" type="ORF">FHX64_000253</name>
</gene>
<dbReference type="SUPFAM" id="SSF46767">
    <property type="entry name" value="Methylated DNA-protein cysteine methyltransferase, C-terminal domain"/>
    <property type="match status" value="1"/>
</dbReference>
<evidence type="ECO:0000256" key="9">
    <source>
        <dbReference type="HAMAP-Rule" id="MF_00772"/>
    </source>
</evidence>
<sequence>MTTRCFCSPVGWIVVRGEANEIVSISFSEEKVPARGAKDAAVNEAIKQLIAYFLGKRKTFSLPLRKTGTAFQQKVWEALQTIPYGETSTYKKIAEQIGHPKAFRAVGNANRHNPFPIVVPCHRVIETSGFFGGYSGGFEIKHGLLFQEGCL</sequence>